<dbReference type="PANTHER" id="PTHR32089">
    <property type="entry name" value="METHYL-ACCEPTING CHEMOTAXIS PROTEIN MCPB"/>
    <property type="match status" value="1"/>
</dbReference>
<keyword evidence="16" id="KW-1185">Reference proteome</keyword>
<evidence type="ECO:0000313" key="15">
    <source>
        <dbReference type="EMBL" id="CUB07050.1"/>
    </source>
</evidence>
<evidence type="ECO:0000259" key="13">
    <source>
        <dbReference type="PROSITE" id="PS50111"/>
    </source>
</evidence>
<dbReference type="AlphaFoldDB" id="A0A0K6IVB7"/>
<keyword evidence="4" id="KW-0145">Chemotaxis</keyword>
<dbReference type="Gene3D" id="1.10.287.950">
    <property type="entry name" value="Methyl-accepting chemotaxis protein"/>
    <property type="match status" value="1"/>
</dbReference>
<dbReference type="PROSITE" id="PS50112">
    <property type="entry name" value="PAS"/>
    <property type="match status" value="1"/>
</dbReference>
<evidence type="ECO:0000256" key="6">
    <source>
        <dbReference type="ARBA" id="ARBA00022692"/>
    </source>
</evidence>
<keyword evidence="2" id="KW-1003">Cell membrane</keyword>
<evidence type="ECO:0000256" key="2">
    <source>
        <dbReference type="ARBA" id="ARBA00022475"/>
    </source>
</evidence>
<accession>A0A0K6IVB7</accession>
<dbReference type="FunFam" id="1.10.287.950:FF:000001">
    <property type="entry name" value="Methyl-accepting chemotaxis sensory transducer"/>
    <property type="match status" value="1"/>
</dbReference>
<feature type="transmembrane region" description="Helical" evidence="12">
    <location>
        <begin position="143"/>
        <end position="164"/>
    </location>
</feature>
<evidence type="ECO:0000256" key="5">
    <source>
        <dbReference type="ARBA" id="ARBA00022519"/>
    </source>
</evidence>
<dbReference type="GO" id="GO:0052131">
    <property type="term" value="P:positive aerotaxis"/>
    <property type="evidence" value="ECO:0007669"/>
    <property type="project" value="UniProtKB-ARBA"/>
</dbReference>
<keyword evidence="8 12" id="KW-0472">Membrane</keyword>
<sequence length="517" mass="56017">MRNNQPITNTEATFAPSVKLITVTDKSGNIVKCNDDFVNISGFSKDELIGQPHNIVRHPDMPAEAFKVMWEHLNAGKPWMGLVKNRCKNGDFYWVDAYITPVTENGKVVGYESVRSCPNRQDVERTDALYRGIKNGKSVQSTWPISLENSLLALAVVICAVLFFNDYAAAAQIALLMSVVLYAFFASARKKAMLSSLNTMLEDSFSHPLAVHSYTDDTGPVGKLKVSILSQFAHLSTIITQIESAAADVARESEKSAQYTNITQKAIVSQQSETKQVATAINEMTAAIAEVSKHVSDTATKAETASQLALNGTNVANVTHRSIEKLKGTVQEIGSSVHGVSDQTAKIAHAAQMIEQIAEQTNLLALNAAIEAARAGEQGRGFAVVADEVRGLAHRTQESTKEIYIIVNELTERARNAVLIAEDGAKDAEEGLTQVIQSGDVLLGISDSVSQIASMSTQMATAVEEQAYVAEAIKNQVANISELADTSAKSSIELSDTITYLKNISDELHELVVRFKR</sequence>
<protein>
    <submittedName>
        <fullName evidence="15">Methyl-accepting chemotaxis sensory transducer with Pas/Pac sensor</fullName>
    </submittedName>
</protein>
<dbReference type="EMBL" id="CYHG01000032">
    <property type="protein sequence ID" value="CUB07050.1"/>
    <property type="molecule type" value="Genomic_DNA"/>
</dbReference>
<dbReference type="SMART" id="SM00283">
    <property type="entry name" value="MA"/>
    <property type="match status" value="1"/>
</dbReference>
<evidence type="ECO:0000256" key="12">
    <source>
        <dbReference type="SAM" id="Phobius"/>
    </source>
</evidence>
<dbReference type="PRINTS" id="PR00260">
    <property type="entry name" value="CHEMTRNSDUCR"/>
</dbReference>
<dbReference type="SMART" id="SM00091">
    <property type="entry name" value="PAS"/>
    <property type="match status" value="1"/>
</dbReference>
<comment type="subcellular location">
    <subcellularLocation>
        <location evidence="1">Cell inner membrane</location>
        <topology evidence="1">Multi-pass membrane protein</topology>
    </subcellularLocation>
</comment>
<name>A0A0K6IVB7_9GAMM</name>
<dbReference type="CDD" id="cd11386">
    <property type="entry name" value="MCP_signal"/>
    <property type="match status" value="1"/>
</dbReference>
<organism evidence="15 16">
    <name type="scientific">Marinomonas fungiae</name>
    <dbReference type="NCBI Taxonomy" id="1137284"/>
    <lineage>
        <taxon>Bacteria</taxon>
        <taxon>Pseudomonadati</taxon>
        <taxon>Pseudomonadota</taxon>
        <taxon>Gammaproteobacteria</taxon>
        <taxon>Oceanospirillales</taxon>
        <taxon>Oceanospirillaceae</taxon>
        <taxon>Marinomonas</taxon>
    </lineage>
</organism>
<keyword evidence="6 12" id="KW-0812">Transmembrane</keyword>
<keyword evidence="3" id="KW-0488">Methylation</keyword>
<dbReference type="SUPFAM" id="SSF58104">
    <property type="entry name" value="Methyl-accepting chemotaxis protein (MCP) signaling domain"/>
    <property type="match status" value="1"/>
</dbReference>
<dbReference type="InterPro" id="IPR004090">
    <property type="entry name" value="Chemotax_Me-accpt_rcpt"/>
</dbReference>
<evidence type="ECO:0000256" key="11">
    <source>
        <dbReference type="PROSITE-ProRule" id="PRU00284"/>
    </source>
</evidence>
<dbReference type="NCBIfam" id="TIGR00229">
    <property type="entry name" value="sensory_box"/>
    <property type="match status" value="1"/>
</dbReference>
<dbReference type="STRING" id="1137284.GCA_001418205_03915"/>
<dbReference type="GO" id="GO:0007165">
    <property type="term" value="P:signal transduction"/>
    <property type="evidence" value="ECO:0007669"/>
    <property type="project" value="UniProtKB-KW"/>
</dbReference>
<feature type="transmembrane region" description="Helical" evidence="12">
    <location>
        <begin position="170"/>
        <end position="188"/>
    </location>
</feature>
<dbReference type="GO" id="GO:0005886">
    <property type="term" value="C:plasma membrane"/>
    <property type="evidence" value="ECO:0007669"/>
    <property type="project" value="UniProtKB-SubCell"/>
</dbReference>
<dbReference type="SUPFAM" id="SSF55785">
    <property type="entry name" value="PYP-like sensor domain (PAS domain)"/>
    <property type="match status" value="1"/>
</dbReference>
<dbReference type="PROSITE" id="PS50111">
    <property type="entry name" value="CHEMOTAXIS_TRANSDUC_2"/>
    <property type="match status" value="1"/>
</dbReference>
<evidence type="ECO:0000256" key="3">
    <source>
        <dbReference type="ARBA" id="ARBA00022481"/>
    </source>
</evidence>
<dbReference type="Pfam" id="PF08447">
    <property type="entry name" value="PAS_3"/>
    <property type="match status" value="1"/>
</dbReference>
<dbReference type="FunFam" id="3.30.450.20:FF:000046">
    <property type="entry name" value="Aerotaxis sensor receptor"/>
    <property type="match status" value="1"/>
</dbReference>
<dbReference type="OrthoDB" id="5675566at2"/>
<dbReference type="InterPro" id="IPR004089">
    <property type="entry name" value="MCPsignal_dom"/>
</dbReference>
<evidence type="ECO:0000256" key="8">
    <source>
        <dbReference type="ARBA" id="ARBA00023136"/>
    </source>
</evidence>
<feature type="domain" description="PAS" evidence="14">
    <location>
        <begin position="21"/>
        <end position="60"/>
    </location>
</feature>
<evidence type="ECO:0000256" key="9">
    <source>
        <dbReference type="ARBA" id="ARBA00023224"/>
    </source>
</evidence>
<dbReference type="InterPro" id="IPR000014">
    <property type="entry name" value="PAS"/>
</dbReference>
<reference evidence="16" key="1">
    <citation type="submission" date="2015-08" db="EMBL/GenBank/DDBJ databases">
        <authorList>
            <person name="Varghese N."/>
        </authorList>
    </citation>
    <scope>NUCLEOTIDE SEQUENCE [LARGE SCALE GENOMIC DNA]</scope>
    <source>
        <strain evidence="16">JCM 18476</strain>
    </source>
</reference>
<dbReference type="GO" id="GO:0004888">
    <property type="term" value="F:transmembrane signaling receptor activity"/>
    <property type="evidence" value="ECO:0007669"/>
    <property type="project" value="InterPro"/>
</dbReference>
<evidence type="ECO:0000256" key="1">
    <source>
        <dbReference type="ARBA" id="ARBA00004429"/>
    </source>
</evidence>
<evidence type="ECO:0000256" key="10">
    <source>
        <dbReference type="ARBA" id="ARBA00029447"/>
    </source>
</evidence>
<dbReference type="Proteomes" id="UP000182769">
    <property type="component" value="Unassembled WGS sequence"/>
</dbReference>
<dbReference type="InterPro" id="IPR013655">
    <property type="entry name" value="PAS_fold_3"/>
</dbReference>
<proteinExistence type="inferred from homology"/>
<evidence type="ECO:0000259" key="14">
    <source>
        <dbReference type="PROSITE" id="PS50112"/>
    </source>
</evidence>
<evidence type="ECO:0000256" key="4">
    <source>
        <dbReference type="ARBA" id="ARBA00022500"/>
    </source>
</evidence>
<dbReference type="CDD" id="cd00130">
    <property type="entry name" value="PAS"/>
    <property type="match status" value="1"/>
</dbReference>
<evidence type="ECO:0000313" key="16">
    <source>
        <dbReference type="Proteomes" id="UP000182769"/>
    </source>
</evidence>
<dbReference type="PANTHER" id="PTHR32089:SF74">
    <property type="entry name" value="METHYL-ACCEPTING CHEMOTAXIS PROTEIN AER"/>
    <property type="match status" value="1"/>
</dbReference>
<comment type="similarity">
    <text evidence="10">Belongs to the methyl-accepting chemotaxis (MCP) protein family.</text>
</comment>
<feature type="domain" description="Methyl-accepting transducer" evidence="13">
    <location>
        <begin position="245"/>
        <end position="481"/>
    </location>
</feature>
<keyword evidence="7 12" id="KW-1133">Transmembrane helix</keyword>
<dbReference type="Gene3D" id="3.30.450.20">
    <property type="entry name" value="PAS domain"/>
    <property type="match status" value="1"/>
</dbReference>
<dbReference type="Pfam" id="PF00015">
    <property type="entry name" value="MCPsignal"/>
    <property type="match status" value="1"/>
</dbReference>
<dbReference type="InterPro" id="IPR035965">
    <property type="entry name" value="PAS-like_dom_sf"/>
</dbReference>
<keyword evidence="9 11" id="KW-0807">Transducer</keyword>
<keyword evidence="5" id="KW-0997">Cell inner membrane</keyword>
<gene>
    <name evidence="15" type="ORF">Ga0061065_1321</name>
</gene>
<evidence type="ECO:0000256" key="7">
    <source>
        <dbReference type="ARBA" id="ARBA00022989"/>
    </source>
</evidence>